<proteinExistence type="predicted"/>
<feature type="domain" description="DUF5643" evidence="3">
    <location>
        <begin position="243"/>
        <end position="357"/>
    </location>
</feature>
<dbReference type="Gene3D" id="2.60.40.1640">
    <property type="entry name" value="Conserved domain protein"/>
    <property type="match status" value="1"/>
</dbReference>
<gene>
    <name evidence="4" type="ORF">AR543_02355</name>
</gene>
<dbReference type="InterPro" id="IPR025436">
    <property type="entry name" value="DUF4179"/>
</dbReference>
<keyword evidence="1" id="KW-0472">Membrane</keyword>
<reference evidence="5" key="1">
    <citation type="submission" date="2015-10" db="EMBL/GenBank/DDBJ databases">
        <title>Genome of Paenibacillus bovis sp. nov.</title>
        <authorList>
            <person name="Wu Z."/>
            <person name="Gao C."/>
            <person name="Liu Z."/>
            <person name="Zheng H."/>
        </authorList>
    </citation>
    <scope>NUCLEOTIDE SEQUENCE [LARGE SCALE GENOMIC DNA]</scope>
    <source>
        <strain evidence="5">BD3526</strain>
    </source>
</reference>
<keyword evidence="1" id="KW-1133">Transmembrane helix</keyword>
<evidence type="ECO:0000259" key="2">
    <source>
        <dbReference type="Pfam" id="PF13786"/>
    </source>
</evidence>
<protein>
    <recommendedName>
        <fullName evidence="6">DUF4179 domain-containing protein</fullName>
    </recommendedName>
</protein>
<organism evidence="4 5">
    <name type="scientific">Paenibacillus bovis</name>
    <dbReference type="NCBI Taxonomy" id="1616788"/>
    <lineage>
        <taxon>Bacteria</taxon>
        <taxon>Bacillati</taxon>
        <taxon>Bacillota</taxon>
        <taxon>Bacilli</taxon>
        <taxon>Bacillales</taxon>
        <taxon>Paenibacillaceae</taxon>
        <taxon>Paenibacillus</taxon>
    </lineage>
</organism>
<keyword evidence="5" id="KW-1185">Reference proteome</keyword>
<dbReference type="Proteomes" id="UP000078148">
    <property type="component" value="Chromosome"/>
</dbReference>
<evidence type="ECO:0000259" key="3">
    <source>
        <dbReference type="Pfam" id="PF18705"/>
    </source>
</evidence>
<dbReference type="AlphaFoldDB" id="A0A172ZLS2"/>
<feature type="transmembrane region" description="Helical" evidence="1">
    <location>
        <begin position="56"/>
        <end position="75"/>
    </location>
</feature>
<dbReference type="STRING" id="1616788.AR543_02355"/>
<dbReference type="KEGG" id="pbv:AR543_02355"/>
<reference evidence="4 5" key="2">
    <citation type="journal article" date="2016" name="Int. J. Syst. Evol. Microbiol.">
        <title>Paenibacillus bovis sp. nov., isolated from raw yak (Bos grunniens) milk.</title>
        <authorList>
            <person name="Gao C."/>
            <person name="Han J."/>
            <person name="Liu Z."/>
            <person name="Xu X."/>
            <person name="Hang F."/>
            <person name="Wu Z."/>
        </authorList>
    </citation>
    <scope>NUCLEOTIDE SEQUENCE [LARGE SCALE GENOMIC DNA]</scope>
    <source>
        <strain evidence="4 5">BD3526</strain>
    </source>
</reference>
<keyword evidence="1" id="KW-0812">Transmembrane</keyword>
<accession>A0A172ZLS2</accession>
<dbReference type="InterPro" id="IPR040680">
    <property type="entry name" value="DUF5643"/>
</dbReference>
<evidence type="ECO:0000256" key="1">
    <source>
        <dbReference type="SAM" id="Phobius"/>
    </source>
</evidence>
<dbReference type="Pfam" id="PF18705">
    <property type="entry name" value="DUF5643"/>
    <property type="match status" value="1"/>
</dbReference>
<evidence type="ECO:0008006" key="6">
    <source>
        <dbReference type="Google" id="ProtNLM"/>
    </source>
</evidence>
<feature type="domain" description="DUF4179" evidence="2">
    <location>
        <begin position="57"/>
        <end position="139"/>
    </location>
</feature>
<evidence type="ECO:0000313" key="5">
    <source>
        <dbReference type="Proteomes" id="UP000078148"/>
    </source>
</evidence>
<dbReference type="EMBL" id="CP013023">
    <property type="protein sequence ID" value="ANF98595.1"/>
    <property type="molecule type" value="Genomic_DNA"/>
</dbReference>
<name>A0A172ZLS2_9BACL</name>
<evidence type="ECO:0000313" key="4">
    <source>
        <dbReference type="EMBL" id="ANF98595.1"/>
    </source>
</evidence>
<dbReference type="Pfam" id="PF13786">
    <property type="entry name" value="DUF4179"/>
    <property type="match status" value="1"/>
</dbReference>
<sequence>MERPNEEQLKLWEASIQTMHKSDVDLTDQIMNRIREQSTSNRNNERPEIKLARTGLIAVSVAAVLFLGLASSAYVSPSMAKALKEIPGASHIFAMAGDAGLKTADEQELLTRTSLADSHDGIHLMAPEFMYDGTRLSIALKRQLGDGQTPQQSLIQSIHDVQLQIDGAPISTYAGANGNNTVDPMMIPGYDPDTLIMEFSDRRNQQGPAFPDQFQLTVQMKIDGAKQPFTIHLPIQKNTQAMKIVTPNIQRQDKHVQFTVAKMEFTPVTTNITTKIQLSGGQKIDLDTIMIHYDVVDDQGHKLSELSGGNGYYEHDGSTLTTDSRFAPFTTLPKSITIKPYRQLLQKDDPSQFQMDANGNIKVEYLPELEVTIPLSQ</sequence>